<dbReference type="GO" id="GO:0006616">
    <property type="term" value="P:SRP-dependent cotranslational protein targeting to membrane, translocation"/>
    <property type="evidence" value="ECO:0007669"/>
    <property type="project" value="TreeGrafter"/>
</dbReference>
<name>A0A2U1Q0S7_ARTAN</name>
<dbReference type="GO" id="GO:0003924">
    <property type="term" value="F:GTPase activity"/>
    <property type="evidence" value="ECO:0007669"/>
    <property type="project" value="InterPro"/>
</dbReference>
<dbReference type="InterPro" id="IPR027417">
    <property type="entry name" value="P-loop_NTPase"/>
</dbReference>
<evidence type="ECO:0000256" key="3">
    <source>
        <dbReference type="ARBA" id="ARBA00023134"/>
    </source>
</evidence>
<dbReference type="InterPro" id="IPR000897">
    <property type="entry name" value="SRP54_GTPase_dom"/>
</dbReference>
<accession>A0A2U1Q0S7</accession>
<evidence type="ECO:0000259" key="4">
    <source>
        <dbReference type="Pfam" id="PF00448"/>
    </source>
</evidence>
<dbReference type="GO" id="GO:0005829">
    <property type="term" value="C:cytosol"/>
    <property type="evidence" value="ECO:0007669"/>
    <property type="project" value="TreeGrafter"/>
</dbReference>
<sequence>MESLSSGIEPLKNAMIMDENVVNECLYKITRALRQSDVQIKLVHDMKTNIKKLLDDAGRIYNKQIIFLRAIYDELCKMLHHPGKLSFTPNKGNPTVVMFVGPQGSGKTTTCAKYAYYHQNKG</sequence>
<feature type="domain" description="Signal recognition particle SRP54 helical bundle" evidence="5">
    <location>
        <begin position="3"/>
        <end position="75"/>
    </location>
</feature>
<comment type="caution">
    <text evidence="6">The sequence shown here is derived from an EMBL/GenBank/DDBJ whole genome shotgun (WGS) entry which is preliminary data.</text>
</comment>
<dbReference type="Gene3D" id="1.20.120.140">
    <property type="entry name" value="Signal recognition particle SRP54, nucleotide-binding domain"/>
    <property type="match status" value="1"/>
</dbReference>
<dbReference type="SUPFAM" id="SSF52540">
    <property type="entry name" value="P-loop containing nucleoside triphosphate hydrolases"/>
    <property type="match status" value="1"/>
</dbReference>
<evidence type="ECO:0000259" key="5">
    <source>
        <dbReference type="Pfam" id="PF02881"/>
    </source>
</evidence>
<dbReference type="PANTHER" id="PTHR11564">
    <property type="entry name" value="SIGNAL RECOGNITION PARTICLE 54K PROTEIN SRP54"/>
    <property type="match status" value="1"/>
</dbReference>
<keyword evidence="7" id="KW-1185">Reference proteome</keyword>
<dbReference type="STRING" id="35608.A0A2U1Q0S7"/>
<dbReference type="GO" id="GO:0005525">
    <property type="term" value="F:GTP binding"/>
    <property type="evidence" value="ECO:0007669"/>
    <property type="project" value="UniProtKB-KW"/>
</dbReference>
<proteinExistence type="predicted"/>
<dbReference type="PANTHER" id="PTHR11564:SF5">
    <property type="entry name" value="SIGNAL RECOGNITION PARTICLE SUBUNIT SRP54"/>
    <property type="match status" value="1"/>
</dbReference>
<dbReference type="GO" id="GO:0008312">
    <property type="term" value="F:7S RNA binding"/>
    <property type="evidence" value="ECO:0007669"/>
    <property type="project" value="TreeGrafter"/>
</dbReference>
<feature type="domain" description="SRP54-type proteins GTP-binding" evidence="4">
    <location>
        <begin position="94"/>
        <end position="121"/>
    </location>
</feature>
<dbReference type="AlphaFoldDB" id="A0A2U1Q0S7"/>
<comment type="subcellular location">
    <subcellularLocation>
        <location evidence="1">Cytoplasm</location>
    </subcellularLocation>
</comment>
<dbReference type="SUPFAM" id="SSF47364">
    <property type="entry name" value="Domain of the SRP/SRP receptor G-proteins"/>
    <property type="match status" value="1"/>
</dbReference>
<organism evidence="6 7">
    <name type="scientific">Artemisia annua</name>
    <name type="common">Sweet wormwood</name>
    <dbReference type="NCBI Taxonomy" id="35608"/>
    <lineage>
        <taxon>Eukaryota</taxon>
        <taxon>Viridiplantae</taxon>
        <taxon>Streptophyta</taxon>
        <taxon>Embryophyta</taxon>
        <taxon>Tracheophyta</taxon>
        <taxon>Spermatophyta</taxon>
        <taxon>Magnoliopsida</taxon>
        <taxon>eudicotyledons</taxon>
        <taxon>Gunneridae</taxon>
        <taxon>Pentapetalae</taxon>
        <taxon>asterids</taxon>
        <taxon>campanulids</taxon>
        <taxon>Asterales</taxon>
        <taxon>Asteraceae</taxon>
        <taxon>Asteroideae</taxon>
        <taxon>Anthemideae</taxon>
        <taxon>Artemisiinae</taxon>
        <taxon>Artemisia</taxon>
    </lineage>
</organism>
<evidence type="ECO:0000313" key="6">
    <source>
        <dbReference type="EMBL" id="PWA91542.1"/>
    </source>
</evidence>
<dbReference type="EMBL" id="PKPP01000536">
    <property type="protein sequence ID" value="PWA91542.1"/>
    <property type="molecule type" value="Genomic_DNA"/>
</dbReference>
<evidence type="ECO:0000313" key="7">
    <source>
        <dbReference type="Proteomes" id="UP000245207"/>
    </source>
</evidence>
<dbReference type="OrthoDB" id="10250817at2759"/>
<dbReference type="Pfam" id="PF02881">
    <property type="entry name" value="SRP54_N"/>
    <property type="match status" value="1"/>
</dbReference>
<dbReference type="Pfam" id="PF00448">
    <property type="entry name" value="SRP54"/>
    <property type="match status" value="1"/>
</dbReference>
<dbReference type="Proteomes" id="UP000245207">
    <property type="component" value="Unassembled WGS sequence"/>
</dbReference>
<evidence type="ECO:0000256" key="2">
    <source>
        <dbReference type="ARBA" id="ARBA00022741"/>
    </source>
</evidence>
<reference evidence="6 7" key="1">
    <citation type="journal article" date="2018" name="Mol. Plant">
        <title>The genome of Artemisia annua provides insight into the evolution of Asteraceae family and artemisinin biosynthesis.</title>
        <authorList>
            <person name="Shen Q."/>
            <person name="Zhang L."/>
            <person name="Liao Z."/>
            <person name="Wang S."/>
            <person name="Yan T."/>
            <person name="Shi P."/>
            <person name="Liu M."/>
            <person name="Fu X."/>
            <person name="Pan Q."/>
            <person name="Wang Y."/>
            <person name="Lv Z."/>
            <person name="Lu X."/>
            <person name="Zhang F."/>
            <person name="Jiang W."/>
            <person name="Ma Y."/>
            <person name="Chen M."/>
            <person name="Hao X."/>
            <person name="Li L."/>
            <person name="Tang Y."/>
            <person name="Lv G."/>
            <person name="Zhou Y."/>
            <person name="Sun X."/>
            <person name="Brodelius P.E."/>
            <person name="Rose J.K.C."/>
            <person name="Tang K."/>
        </authorList>
    </citation>
    <scope>NUCLEOTIDE SEQUENCE [LARGE SCALE GENOMIC DNA]</scope>
    <source>
        <strain evidence="7">cv. Huhao1</strain>
        <tissue evidence="6">Leaf</tissue>
    </source>
</reference>
<dbReference type="InterPro" id="IPR036225">
    <property type="entry name" value="SRP/SRP_N"/>
</dbReference>
<dbReference type="GO" id="GO:0005786">
    <property type="term" value="C:signal recognition particle, endoplasmic reticulum targeting"/>
    <property type="evidence" value="ECO:0007669"/>
    <property type="project" value="TreeGrafter"/>
</dbReference>
<dbReference type="Gene3D" id="3.40.50.300">
    <property type="entry name" value="P-loop containing nucleotide triphosphate hydrolases"/>
    <property type="match status" value="1"/>
</dbReference>
<dbReference type="InterPro" id="IPR042101">
    <property type="entry name" value="SRP54_N_sf"/>
</dbReference>
<protein>
    <submittedName>
        <fullName evidence="6">Signal recognition particle 54 kDa protein 2</fullName>
    </submittedName>
</protein>
<evidence type="ECO:0000256" key="1">
    <source>
        <dbReference type="ARBA" id="ARBA00004496"/>
    </source>
</evidence>
<dbReference type="InterPro" id="IPR022941">
    <property type="entry name" value="SRP54"/>
</dbReference>
<dbReference type="GO" id="GO:0030942">
    <property type="term" value="F:endoplasmic reticulum signal peptide binding"/>
    <property type="evidence" value="ECO:0007669"/>
    <property type="project" value="TreeGrafter"/>
</dbReference>
<keyword evidence="2" id="KW-0547">Nucleotide-binding</keyword>
<gene>
    <name evidence="6" type="ORF">CTI12_AA089270</name>
</gene>
<dbReference type="InterPro" id="IPR013822">
    <property type="entry name" value="Signal_recog_particl_SRP54_hlx"/>
</dbReference>
<keyword evidence="3" id="KW-0342">GTP-binding</keyword>